<accession>A0AAV6G942</accession>
<feature type="transmembrane region" description="Helical" evidence="12">
    <location>
        <begin position="237"/>
        <end position="261"/>
    </location>
</feature>
<keyword evidence="9 12" id="KW-1133">Transmembrane helix</keyword>
<gene>
    <name evidence="14" type="ORF">AALO_G00180180</name>
</gene>
<evidence type="ECO:0008006" key="16">
    <source>
        <dbReference type="Google" id="ProtNLM"/>
    </source>
</evidence>
<evidence type="ECO:0000256" key="4">
    <source>
        <dbReference type="ARBA" id="ARBA00022502"/>
    </source>
</evidence>
<feature type="transmembrane region" description="Helical" evidence="12">
    <location>
        <begin position="338"/>
        <end position="359"/>
    </location>
</feature>
<dbReference type="GO" id="GO:0031501">
    <property type="term" value="C:mannosyltransferase complex"/>
    <property type="evidence" value="ECO:0007669"/>
    <property type="project" value="TreeGrafter"/>
</dbReference>
<feature type="transmembrane region" description="Helical" evidence="12">
    <location>
        <begin position="84"/>
        <end position="107"/>
    </location>
</feature>
<organism evidence="14 15">
    <name type="scientific">Alosa alosa</name>
    <name type="common">allis shad</name>
    <dbReference type="NCBI Taxonomy" id="278164"/>
    <lineage>
        <taxon>Eukaryota</taxon>
        <taxon>Metazoa</taxon>
        <taxon>Chordata</taxon>
        <taxon>Craniata</taxon>
        <taxon>Vertebrata</taxon>
        <taxon>Euteleostomi</taxon>
        <taxon>Actinopterygii</taxon>
        <taxon>Neopterygii</taxon>
        <taxon>Teleostei</taxon>
        <taxon>Clupei</taxon>
        <taxon>Clupeiformes</taxon>
        <taxon>Clupeoidei</taxon>
        <taxon>Clupeidae</taxon>
        <taxon>Alosa</taxon>
    </lineage>
</organism>
<comment type="caution">
    <text evidence="14">The sequence shown here is derived from an EMBL/GenBank/DDBJ whole genome shotgun (WGS) entry which is preliminary data.</text>
</comment>
<keyword evidence="10 12" id="KW-0472">Membrane</keyword>
<feature type="compositionally biased region" description="Basic and acidic residues" evidence="11">
    <location>
        <begin position="1334"/>
        <end position="1349"/>
    </location>
</feature>
<keyword evidence="13" id="KW-0732">Signal</keyword>
<proteinExistence type="inferred from homology"/>
<feature type="transmembrane region" description="Helical" evidence="12">
    <location>
        <begin position="392"/>
        <end position="413"/>
    </location>
</feature>
<comment type="similarity">
    <text evidence="3">Belongs to the PIGV family.</text>
</comment>
<name>A0AAV6G942_9TELE</name>
<keyword evidence="8" id="KW-0256">Endoplasmic reticulum</keyword>
<evidence type="ECO:0000256" key="9">
    <source>
        <dbReference type="ARBA" id="ARBA00022989"/>
    </source>
</evidence>
<dbReference type="GO" id="GO:0004376">
    <property type="term" value="F:GPI mannosyltransferase activity"/>
    <property type="evidence" value="ECO:0007669"/>
    <property type="project" value="InterPro"/>
</dbReference>
<feature type="region of interest" description="Disordered" evidence="11">
    <location>
        <begin position="611"/>
        <end position="630"/>
    </location>
</feature>
<evidence type="ECO:0000313" key="15">
    <source>
        <dbReference type="Proteomes" id="UP000823561"/>
    </source>
</evidence>
<keyword evidence="15" id="KW-1185">Reference proteome</keyword>
<evidence type="ECO:0000256" key="11">
    <source>
        <dbReference type="SAM" id="MobiDB-lite"/>
    </source>
</evidence>
<dbReference type="GO" id="GO:0005789">
    <property type="term" value="C:endoplasmic reticulum membrane"/>
    <property type="evidence" value="ECO:0007669"/>
    <property type="project" value="UniProtKB-SubCell"/>
</dbReference>
<feature type="chain" id="PRO_5043742113" description="GPI mannosyltransferase 2" evidence="13">
    <location>
        <begin position="38"/>
        <end position="2054"/>
    </location>
</feature>
<reference evidence="14" key="1">
    <citation type="submission" date="2020-10" db="EMBL/GenBank/DDBJ databases">
        <title>Chromosome-scale genome assembly of the Allis shad, Alosa alosa.</title>
        <authorList>
            <person name="Margot Z."/>
            <person name="Christophe K."/>
            <person name="Cabau C."/>
            <person name="Louis A."/>
            <person name="Berthelot C."/>
            <person name="Parey E."/>
            <person name="Roest Crollius H."/>
            <person name="Montfort J."/>
            <person name="Robinson-Rechavi M."/>
            <person name="Bucao C."/>
            <person name="Bouchez O."/>
            <person name="Gislard M."/>
            <person name="Lluch J."/>
            <person name="Milhes M."/>
            <person name="Lampietro C."/>
            <person name="Lopez Roques C."/>
            <person name="Donnadieu C."/>
            <person name="Braasch I."/>
            <person name="Desvignes T."/>
            <person name="Postlethwait J."/>
            <person name="Bobe J."/>
            <person name="Guiguen Y."/>
        </authorList>
    </citation>
    <scope>NUCLEOTIDE SEQUENCE</scope>
    <source>
        <strain evidence="14">M-15738</strain>
        <tissue evidence="14">Blood</tissue>
    </source>
</reference>
<evidence type="ECO:0000256" key="6">
    <source>
        <dbReference type="ARBA" id="ARBA00022679"/>
    </source>
</evidence>
<evidence type="ECO:0000256" key="8">
    <source>
        <dbReference type="ARBA" id="ARBA00022824"/>
    </source>
</evidence>
<comment type="subcellular location">
    <subcellularLocation>
        <location evidence="1">Endoplasmic reticulum membrane</location>
        <topology evidence="1">Multi-pass membrane protein</topology>
    </subcellularLocation>
</comment>
<feature type="compositionally biased region" description="Polar residues" evidence="11">
    <location>
        <begin position="1423"/>
        <end position="1432"/>
    </location>
</feature>
<evidence type="ECO:0000256" key="13">
    <source>
        <dbReference type="SAM" id="SignalP"/>
    </source>
</evidence>
<feature type="region of interest" description="Disordered" evidence="11">
    <location>
        <begin position="1334"/>
        <end position="1432"/>
    </location>
</feature>
<dbReference type="Proteomes" id="UP000823561">
    <property type="component" value="Chromosome 13"/>
</dbReference>
<dbReference type="PANTHER" id="PTHR12468">
    <property type="entry name" value="GPI MANNOSYLTRANSFERASE 2"/>
    <property type="match status" value="1"/>
</dbReference>
<feature type="region of interest" description="Disordered" evidence="11">
    <location>
        <begin position="764"/>
        <end position="786"/>
    </location>
</feature>
<dbReference type="InterPro" id="IPR007315">
    <property type="entry name" value="PIG-V/Gpi18"/>
</dbReference>
<feature type="region of interest" description="Disordered" evidence="11">
    <location>
        <begin position="924"/>
        <end position="943"/>
    </location>
</feature>
<keyword evidence="7 12" id="KW-0812">Transmembrane</keyword>
<evidence type="ECO:0000256" key="5">
    <source>
        <dbReference type="ARBA" id="ARBA00022676"/>
    </source>
</evidence>
<feature type="compositionally biased region" description="Basic and acidic residues" evidence="11">
    <location>
        <begin position="2029"/>
        <end position="2041"/>
    </location>
</feature>
<dbReference type="GO" id="GO:0006506">
    <property type="term" value="P:GPI anchor biosynthetic process"/>
    <property type="evidence" value="ECO:0007669"/>
    <property type="project" value="UniProtKB-KW"/>
</dbReference>
<feature type="compositionally biased region" description="Polar residues" evidence="11">
    <location>
        <begin position="1396"/>
        <end position="1411"/>
    </location>
</feature>
<evidence type="ECO:0000256" key="12">
    <source>
        <dbReference type="SAM" id="Phobius"/>
    </source>
</evidence>
<keyword evidence="5" id="KW-0328">Glycosyltransferase</keyword>
<dbReference type="Pfam" id="PF04188">
    <property type="entry name" value="Mannosyl_trans2"/>
    <property type="match status" value="1"/>
</dbReference>
<feature type="transmembrane region" description="Helical" evidence="12">
    <location>
        <begin position="113"/>
        <end position="135"/>
    </location>
</feature>
<comment type="pathway">
    <text evidence="2">Glycolipid biosynthesis; glycosylphosphatidylinositol-anchor biosynthesis.</text>
</comment>
<evidence type="ECO:0000313" key="14">
    <source>
        <dbReference type="EMBL" id="KAG5271470.1"/>
    </source>
</evidence>
<feature type="compositionally biased region" description="Low complexity" evidence="11">
    <location>
        <begin position="1112"/>
        <end position="1124"/>
    </location>
</feature>
<evidence type="ECO:0000256" key="7">
    <source>
        <dbReference type="ARBA" id="ARBA00022692"/>
    </source>
</evidence>
<feature type="compositionally biased region" description="Basic and acidic residues" evidence="11">
    <location>
        <begin position="1208"/>
        <end position="1221"/>
    </location>
</feature>
<feature type="region of interest" description="Disordered" evidence="11">
    <location>
        <begin position="685"/>
        <end position="705"/>
    </location>
</feature>
<feature type="region of interest" description="Disordered" evidence="11">
    <location>
        <begin position="1104"/>
        <end position="1164"/>
    </location>
</feature>
<feature type="transmembrane region" description="Helical" evidence="12">
    <location>
        <begin position="187"/>
        <end position="216"/>
    </location>
</feature>
<evidence type="ECO:0000256" key="10">
    <source>
        <dbReference type="ARBA" id="ARBA00023136"/>
    </source>
</evidence>
<evidence type="ECO:0000256" key="2">
    <source>
        <dbReference type="ARBA" id="ARBA00004687"/>
    </source>
</evidence>
<evidence type="ECO:0000256" key="3">
    <source>
        <dbReference type="ARBA" id="ARBA00008698"/>
    </source>
</evidence>
<dbReference type="PANTHER" id="PTHR12468:SF2">
    <property type="entry name" value="GPI MANNOSYLTRANSFERASE 2"/>
    <property type="match status" value="1"/>
</dbReference>
<feature type="region of interest" description="Disordered" evidence="11">
    <location>
        <begin position="876"/>
        <end position="903"/>
    </location>
</feature>
<keyword evidence="4" id="KW-0337">GPI-anchor biosynthesis</keyword>
<keyword evidence="6" id="KW-0808">Transferase</keyword>
<feature type="region of interest" description="Disordered" evidence="11">
    <location>
        <begin position="1208"/>
        <end position="1231"/>
    </location>
</feature>
<feature type="compositionally biased region" description="Basic and acidic residues" evidence="11">
    <location>
        <begin position="773"/>
        <end position="786"/>
    </location>
</feature>
<feature type="signal peptide" evidence="13">
    <location>
        <begin position="1"/>
        <end position="37"/>
    </location>
</feature>
<dbReference type="GO" id="GO:0000009">
    <property type="term" value="F:alpha-1,6-mannosyltransferase activity"/>
    <property type="evidence" value="ECO:0007669"/>
    <property type="project" value="InterPro"/>
</dbReference>
<feature type="region of interest" description="Disordered" evidence="11">
    <location>
        <begin position="1932"/>
        <end position="1956"/>
    </location>
</feature>
<feature type="region of interest" description="Disordered" evidence="11">
    <location>
        <begin position="1978"/>
        <end position="2044"/>
    </location>
</feature>
<evidence type="ECO:0000256" key="1">
    <source>
        <dbReference type="ARBA" id="ARBA00004477"/>
    </source>
</evidence>
<protein>
    <recommendedName>
        <fullName evidence="16">GPI mannosyltransferase 2</fullName>
    </recommendedName>
</protein>
<feature type="compositionally biased region" description="Basic residues" evidence="11">
    <location>
        <begin position="2000"/>
        <end position="2028"/>
    </location>
</feature>
<sequence length="2054" mass="229701">MTMGMPCILRFAVTTRLLSLLLQALLNTAIPDHKADAFSPPPAENPLFLDPITEVLFGGLGRWDAQHFLFIAERGYVFEHNFAFFPLLPMVLRCVAAGFLWPLSAWLTLHGRLLLAVVLVNSALFVLSAAALYGLSRLVLQDRRLSLLSALLYCLTPANVFLMAAYAESLFAALTFGGLWLLERGSTIKGCLVLGLATGARSNGLVNAGFLLYLPLQRALCQVQKLSRETMVKARCLRYTWIAVHYTVTAAVGVFVIILPFGVFQYYGYKMFCEQPSSTQEPISPILLTLAQVKGYRVPDAASPVPPWCLKPLPLLYSYIQDAYWDVGFLRYFQFKQIPNFLLALPIVTLGSLAAYVYVRADREYCLWLGLFNRHAKEKEEKPPSGFFSRKVYVYVVHTTVLLVSGFFCMHVQVLTRFLGSSSPVTYWITAHLLCHIFVTGELYPILAKLKEMDHNESSYSPRRCIEHKSPDNCGQPDIFYTTRLCKKLTHPRGDFDLTDPYGYKLSAAYNCLHDPNLKTYLYRKDIHKHLLKDGFITKDNKVTCNLKEYNTYKKYLTDLQREMDHRFKMEQRELVRKILILQQEGRISSDVSVPDFIEWLVFHGQDCVQNDMDRPGPGPGPKKSQSCGSNVLKLPKLKTQSKSLTLSHYSDTGRYLSGKICTRQQQILKEVEEDVQRELRLERRRKEAQHQRQQRVLPSQRNKWHQPDLAVQGRGLSGALTNIGIVSLKEAAGGDSLMIRRPTLKKLASLTHTEKMSNHAACPKTTVTPIGDTEKDTPRLKPRDFSDNRKISVMAPPKHVPLETNVSSNPGGIGGDSRDIVTVSQLSEQKQTEEKDEISNLMKENPQVITDIVTTVRNDMIGAIIPAMLQFINERSPDKQSSSEDTPTAHNNHIGHVEDTKPVDGSLQNACCASVLMSPQSSTHYSQKLKEPDSNKIESLPGDEFGSLNTDLFKKAERVIWKAVHEVMKTMMSSSVDKVEPKSQYTANEEYCHDLKSTSSTHEGFYDGDKALPYKQSVSLVNLQTQRESVACAEQMFMDPTAKKTQQGDDGWNQVKAQLTKPRLFFSEHNSSDSTQKNLIYSQFVEDILVRVYSLFPDESVEADSQIETTSSPSSSSSLSPSSRMQNERPPLQAEKSSSAPVYSVSAEGEHHAAQRNASARPKLQVGQTIRLLSARPVSPADEVTAVETEQYADEMVMDIMDQLKYEAEQQSRESKHSETPDSFTSSEESVVMRQDIDFPQVTELNPPSFWTPKTQHHEAVEISHQIFLSIKSQLDQGHSDTETNVSKTMEKAVLCEFVDLALKKLSTMCEPKYSIKLITKQRVLSYETRMLQDRRTQSAESMKERVKNTQRHRMLEATHAFGSLQEADSAMTTKSVKGRRPHSAASDSREVKQTSRSRGSTALNGLSLSQDHHSQSKLWRAQTQTTSASRASLNHPDMFWKNFQKAQTTLNPVTDGSGKGPSAVKANALRQQGNADKVKCPLSPQSTDRPTPPLLAEAIKDIVANLLVNIYFDRPDTPSGASSPISDPASLNLLDSVLLQIERYHQLDEVGADQLSSLHIDTQEVARSVYRDLVNYSGSCENLHCAISACEDRIVERIASSLVKLLSRSIQNTDHLSRDNLSSTASTRLCSLASTRFSSAASWITEEAGTISGDITLRSVDLIEQSSSCSLEMAENLMDAVMVELYTDPEMFGTPQPDNLNWPQLSLAELNQAATEVYKQMLEQCGSVENLQSALRSREKEVVTKMAVAIASQTYRLISLNESSDTPLPDQTSHLNDSLSIGSSPQQSGQCFIFYQTVWDIISTLLLELCKKKTHAQHLTPKLFLRSLNTLSECPGVKIINDKKQCDISNYYNVVARIALGARIKLSEHPDYWSILETLLTAKDEAAAGRVVTTIVEEILKFASHPFDVIPVLENQHTSDVCSLRAGMPCSASDNPSRDMTPVPDSVTKGTPCQSSTVGSKKVTFWPFAQVDYHSKSQAPPKMGSEMSDEAPSQHPASHLRGRRVISVKVKKHSKKGRPARPRRQKNNVDNEQTNKETQVKSLGSFLSKFFH</sequence>
<dbReference type="EMBL" id="JADWDJ010000013">
    <property type="protein sequence ID" value="KAG5271470.1"/>
    <property type="molecule type" value="Genomic_DNA"/>
</dbReference>